<accession>D3PYD2</accession>
<feature type="signal peptide" evidence="2">
    <location>
        <begin position="1"/>
        <end position="26"/>
    </location>
</feature>
<dbReference type="OrthoDB" id="9816308at2"/>
<keyword evidence="1" id="KW-0812">Transmembrane</keyword>
<evidence type="ECO:0000256" key="2">
    <source>
        <dbReference type="SAM" id="SignalP"/>
    </source>
</evidence>
<feature type="transmembrane region" description="Helical" evidence="1">
    <location>
        <begin position="261"/>
        <end position="283"/>
    </location>
</feature>
<keyword evidence="1" id="KW-0472">Membrane</keyword>
<sequence>MRSLRVFAAVGAVLVTVLATPQPASAAADGPRVLVFTKVSDPKQAHRSTPEAVNLLEMNGRRYGYNVDASADAAKFSAKSLADYDVVMFLNTYGDVLDDGQQKAFQTWMSDGGGFVGVHGAARTEPDWDYYHDLVGAYESEGEGGPLAEHDVTVDTELPAAEHAPAEMDDHNDQWYQFDRDPGKLKKMGIVANAPVVGDDLSPVTWARPFEGGRTWYTSLGHSAKAYEDGNFTKLLRSGIWWTAGEKNAPLVSATDAAPPWQYGLSFLAWIAAVAIGGGVAVVKLNRREALP</sequence>
<dbReference type="eggNOG" id="COG3828">
    <property type="taxonomic scope" value="Bacteria"/>
</dbReference>
<dbReference type="EMBL" id="CP001778">
    <property type="protein sequence ID" value="ADD41499.1"/>
    <property type="molecule type" value="Genomic_DNA"/>
</dbReference>
<name>D3PYD2_STANL</name>
<gene>
    <name evidence="4" type="ordered locus">Snas_1803</name>
</gene>
<keyword evidence="2" id="KW-0732">Signal</keyword>
<reference evidence="4 5" key="1">
    <citation type="journal article" date="2009" name="Stand. Genomic Sci.">
        <title>Complete genome sequence of Stackebrandtia nassauensis type strain (LLR-40K-21).</title>
        <authorList>
            <person name="Munk C."/>
            <person name="Lapidus A."/>
            <person name="Copeland A."/>
            <person name="Jando M."/>
            <person name="Mayilraj S."/>
            <person name="Glavina Del Rio T."/>
            <person name="Nolan M."/>
            <person name="Chen F."/>
            <person name="Lucas S."/>
            <person name="Tice H."/>
            <person name="Cheng J.F."/>
            <person name="Han C."/>
            <person name="Detter J.C."/>
            <person name="Bruce D."/>
            <person name="Goodwin L."/>
            <person name="Chain P."/>
            <person name="Pitluck S."/>
            <person name="Goker M."/>
            <person name="Ovchinikova G."/>
            <person name="Pati A."/>
            <person name="Ivanova N."/>
            <person name="Mavromatis K."/>
            <person name="Chen A."/>
            <person name="Palaniappan K."/>
            <person name="Land M."/>
            <person name="Hauser L."/>
            <person name="Chang Y.J."/>
            <person name="Jeffries C.D."/>
            <person name="Bristow J."/>
            <person name="Eisen J.A."/>
            <person name="Markowitz V."/>
            <person name="Hugenholtz P."/>
            <person name="Kyrpides N.C."/>
            <person name="Klenk H.P."/>
        </authorList>
    </citation>
    <scope>NUCLEOTIDE SEQUENCE [LARGE SCALE GENOMIC DNA]</scope>
    <source>
        <strain evidence="5">DSM 44728 / CIP 108903 / NRRL B-16338 / NBRC 102104 / LLR-40K-21</strain>
    </source>
</reference>
<dbReference type="Pfam" id="PF06283">
    <property type="entry name" value="ThuA"/>
    <property type="match status" value="1"/>
</dbReference>
<dbReference type="KEGG" id="sna:Snas_1803"/>
<dbReference type="InterPro" id="IPR029010">
    <property type="entry name" value="ThuA-like"/>
</dbReference>
<dbReference type="AlphaFoldDB" id="D3PYD2"/>
<dbReference type="RefSeq" id="WP_013017070.1">
    <property type="nucleotide sequence ID" value="NC_013947.1"/>
</dbReference>
<keyword evidence="5" id="KW-1185">Reference proteome</keyword>
<evidence type="ECO:0000259" key="3">
    <source>
        <dbReference type="Pfam" id="PF06283"/>
    </source>
</evidence>
<keyword evidence="1" id="KW-1133">Transmembrane helix</keyword>
<feature type="domain" description="ThuA-like" evidence="3">
    <location>
        <begin position="32"/>
        <end position="243"/>
    </location>
</feature>
<evidence type="ECO:0000313" key="4">
    <source>
        <dbReference type="EMBL" id="ADD41499.1"/>
    </source>
</evidence>
<dbReference type="PANTHER" id="PTHR40469">
    <property type="entry name" value="SECRETED GLYCOSYL HYDROLASE"/>
    <property type="match status" value="1"/>
</dbReference>
<dbReference type="InterPro" id="IPR029062">
    <property type="entry name" value="Class_I_gatase-like"/>
</dbReference>
<feature type="chain" id="PRO_5003048083" description="ThuA-like domain-containing protein" evidence="2">
    <location>
        <begin position="27"/>
        <end position="292"/>
    </location>
</feature>
<dbReference type="HOGENOM" id="CLU_057383_1_3_11"/>
<organism evidence="4 5">
    <name type="scientific">Stackebrandtia nassauensis (strain DSM 44728 / CIP 108903 / NRRL B-16338 / NBRC 102104 / LLR-40K-21)</name>
    <dbReference type="NCBI Taxonomy" id="446470"/>
    <lineage>
        <taxon>Bacteria</taxon>
        <taxon>Bacillati</taxon>
        <taxon>Actinomycetota</taxon>
        <taxon>Actinomycetes</taxon>
        <taxon>Glycomycetales</taxon>
        <taxon>Glycomycetaceae</taxon>
        <taxon>Stackebrandtia</taxon>
    </lineage>
</organism>
<evidence type="ECO:0000313" key="5">
    <source>
        <dbReference type="Proteomes" id="UP000000844"/>
    </source>
</evidence>
<dbReference type="Proteomes" id="UP000000844">
    <property type="component" value="Chromosome"/>
</dbReference>
<dbReference type="Gene3D" id="3.40.50.880">
    <property type="match status" value="1"/>
</dbReference>
<dbReference type="PANTHER" id="PTHR40469:SF2">
    <property type="entry name" value="GALACTOSE-BINDING DOMAIN-LIKE SUPERFAMILY PROTEIN"/>
    <property type="match status" value="1"/>
</dbReference>
<proteinExistence type="predicted"/>
<dbReference type="SUPFAM" id="SSF52317">
    <property type="entry name" value="Class I glutamine amidotransferase-like"/>
    <property type="match status" value="1"/>
</dbReference>
<evidence type="ECO:0000256" key="1">
    <source>
        <dbReference type="SAM" id="Phobius"/>
    </source>
</evidence>
<protein>
    <recommendedName>
        <fullName evidence="3">ThuA-like domain-containing protein</fullName>
    </recommendedName>
</protein>
<dbReference type="STRING" id="446470.Snas_1803"/>